<evidence type="ECO:0000313" key="2">
    <source>
        <dbReference type="EMBL" id="TQN41682.1"/>
    </source>
</evidence>
<evidence type="ECO:0000313" key="3">
    <source>
        <dbReference type="Proteomes" id="UP000319865"/>
    </source>
</evidence>
<dbReference type="EMBL" id="VFQE01000001">
    <property type="protein sequence ID" value="TQN41682.1"/>
    <property type="molecule type" value="Genomic_DNA"/>
</dbReference>
<feature type="region of interest" description="Disordered" evidence="1">
    <location>
        <begin position="1"/>
        <end position="34"/>
    </location>
</feature>
<keyword evidence="3" id="KW-1185">Reference proteome</keyword>
<sequence>MGCKVYPSGRRGGPVGDVRSPPISATEDDNRPSLGNAVGALPQTEAVLEWNDLDPHRLERVVQMLLRDELGDSVTAIDGAGGDEAQDMRWDSPDGLVIFEVKSFCGRLVTSQRRQVKRSLARAVNLHAPTRWVLITRSVPTPKELAWLTGLIDIAPGVALEWWGRDWLDRRIAGRHDLISYIEGETYGLLERARQFNMEQAVLASGDDLSQRLDALLERGDEISPYWRWEFSSGPRGRMRTLMPRHPEAPVDDPISITPTFYFPADDPEARDIADRLRETLEVGGEVAIPGRYVSRFDVVAASEATQRLLGDDDRAGDLELLSIPVTQGFPLQASLTLQPSTADRPAVTLPVTFTRRVGGSHGSTMLGADASDALAVRLVLREDGTVRGQLHVTLRSVAGRRPHEVLPALQFLATLQPGDRLTLCAGPAELGGFQADTTWPDDLGPLCRLVGALVALQRHLRTLIPIPTEELSQDVVRDLLSVADALSGERAQLPYTALSAKVVPGGVPRFLASIAEAGGALYITHSAEFVLDGRSYTVSGLATYAPRIRLANRAELAANRNSPGEQVAWFEPVDDEHWYLIRSVLEHAAADDGFASAG</sequence>
<proteinExistence type="predicted"/>
<gene>
    <name evidence="2" type="ORF">FHU33_1059</name>
</gene>
<dbReference type="Proteomes" id="UP000319865">
    <property type="component" value="Unassembled WGS sequence"/>
</dbReference>
<accession>A0A543PC78</accession>
<name>A0A543PC78_9ACTN</name>
<evidence type="ECO:0000256" key="1">
    <source>
        <dbReference type="SAM" id="MobiDB-lite"/>
    </source>
</evidence>
<comment type="caution">
    <text evidence="2">The sequence shown here is derived from an EMBL/GenBank/DDBJ whole genome shotgun (WGS) entry which is preliminary data.</text>
</comment>
<reference evidence="2 3" key="1">
    <citation type="submission" date="2019-06" db="EMBL/GenBank/DDBJ databases">
        <title>Sequencing the genomes of 1000 actinobacteria strains.</title>
        <authorList>
            <person name="Klenk H.-P."/>
        </authorList>
    </citation>
    <scope>NUCLEOTIDE SEQUENCE [LARGE SCALE GENOMIC DNA]</scope>
    <source>
        <strain evidence="2 3">DSM 46837</strain>
    </source>
</reference>
<protein>
    <submittedName>
        <fullName evidence="2">Uncharacterized protein</fullName>
    </submittedName>
</protein>
<organism evidence="2 3">
    <name type="scientific">Blastococcus colisei</name>
    <dbReference type="NCBI Taxonomy" id="1564162"/>
    <lineage>
        <taxon>Bacteria</taxon>
        <taxon>Bacillati</taxon>
        <taxon>Actinomycetota</taxon>
        <taxon>Actinomycetes</taxon>
        <taxon>Geodermatophilales</taxon>
        <taxon>Geodermatophilaceae</taxon>
        <taxon>Blastococcus</taxon>
    </lineage>
</organism>
<dbReference type="AlphaFoldDB" id="A0A543PC78"/>